<dbReference type="HOGENOM" id="CLU_1104335_0_0_1"/>
<proteinExistence type="predicted"/>
<dbReference type="EnsemblPlants" id="PGSC0003DMT400088071">
    <property type="protein sequence ID" value="PGSC0003DMT400088071"/>
    <property type="gene ID" value="PGSC0003DMG400037642"/>
</dbReference>
<organism evidence="2 3">
    <name type="scientific">Solanum tuberosum</name>
    <name type="common">Potato</name>
    <dbReference type="NCBI Taxonomy" id="4113"/>
    <lineage>
        <taxon>Eukaryota</taxon>
        <taxon>Viridiplantae</taxon>
        <taxon>Streptophyta</taxon>
        <taxon>Embryophyta</taxon>
        <taxon>Tracheophyta</taxon>
        <taxon>Spermatophyta</taxon>
        <taxon>Magnoliopsida</taxon>
        <taxon>eudicotyledons</taxon>
        <taxon>Gunneridae</taxon>
        <taxon>Pentapetalae</taxon>
        <taxon>asterids</taxon>
        <taxon>lamiids</taxon>
        <taxon>Solanales</taxon>
        <taxon>Solanaceae</taxon>
        <taxon>Solanoideae</taxon>
        <taxon>Solaneae</taxon>
        <taxon>Solanum</taxon>
    </lineage>
</organism>
<dbReference type="Proteomes" id="UP000011115">
    <property type="component" value="Unassembled WGS sequence"/>
</dbReference>
<evidence type="ECO:0000313" key="2">
    <source>
        <dbReference type="EnsemblPlants" id="PGSC0003DMT400088071"/>
    </source>
</evidence>
<reference evidence="3" key="1">
    <citation type="journal article" date="2011" name="Nature">
        <title>Genome sequence and analysis of the tuber crop potato.</title>
        <authorList>
            <consortium name="The Potato Genome Sequencing Consortium"/>
        </authorList>
    </citation>
    <scope>NUCLEOTIDE SEQUENCE [LARGE SCALE GENOMIC DNA]</scope>
    <source>
        <strain evidence="3">cv. DM1-3 516 R44</strain>
    </source>
</reference>
<feature type="region of interest" description="Disordered" evidence="1">
    <location>
        <begin position="35"/>
        <end position="54"/>
    </location>
</feature>
<dbReference type="AlphaFoldDB" id="M1DF63"/>
<dbReference type="Gramene" id="PGSC0003DMT400088071">
    <property type="protein sequence ID" value="PGSC0003DMT400088071"/>
    <property type="gene ID" value="PGSC0003DMG400037642"/>
</dbReference>
<evidence type="ECO:0000256" key="1">
    <source>
        <dbReference type="SAM" id="MobiDB-lite"/>
    </source>
</evidence>
<accession>M1DF63</accession>
<keyword evidence="3" id="KW-1185">Reference proteome</keyword>
<dbReference type="InParanoid" id="M1DF63"/>
<evidence type="ECO:0000313" key="3">
    <source>
        <dbReference type="Proteomes" id="UP000011115"/>
    </source>
</evidence>
<dbReference type="PaxDb" id="4113-PGSC0003DMT400088071"/>
<reference evidence="2" key="2">
    <citation type="submission" date="2015-06" db="UniProtKB">
        <authorList>
            <consortium name="EnsemblPlants"/>
        </authorList>
    </citation>
    <scope>IDENTIFICATION</scope>
    <source>
        <strain evidence="2">DM1-3 516 R44</strain>
    </source>
</reference>
<sequence length="252" mass="28589">MSEIWQSPDPRYPVHGLYVGSVGLLHMKYSQSMEPQSWTTPQSDEKATPIGSPTCSESVSNFGFTSGSSSDGATASSFETTSVGEIPVPPNTDHAPVAEEPNRWCMSGHWQIYRDTLMLTEKDRMARFGTEEHRVCLYFPINIRFISLKITKVFSMLVTELTVKCAIHGRRTQVGNKKELSANRQAVPRTNDRLPKITELKDVECQGEKAMEEVKGRLAEWFIEPDLLRQIAIRSLFFSDYKLDFEHFSFLS</sequence>
<name>M1DF63_SOLTU</name>
<protein>
    <submittedName>
        <fullName evidence="2">Integrase core domain containing protein</fullName>
    </submittedName>
</protein>